<dbReference type="GO" id="GO:0006885">
    <property type="term" value="P:regulation of pH"/>
    <property type="evidence" value="ECO:0007669"/>
    <property type="project" value="UniProtKB-UniRule"/>
</dbReference>
<reference evidence="7 8" key="1">
    <citation type="submission" date="2014-12" db="EMBL/GenBank/DDBJ databases">
        <title>Isolation of bacteria from lake water.</title>
        <authorList>
            <person name="Sheng K.-Y."/>
            <person name="Chin P.-S."/>
            <person name="Chan K.-G."/>
            <person name="Tan G.S."/>
        </authorList>
    </citation>
    <scope>NUCLEOTIDE SEQUENCE [LARGE SCALE GENOMIC DNA]</scope>
    <source>
        <strain evidence="7 8">KY4</strain>
    </source>
</reference>
<feature type="transmembrane region" description="Helical" evidence="6">
    <location>
        <begin position="69"/>
        <end position="93"/>
    </location>
</feature>
<accession>A0A0D7KD63</accession>
<proteinExistence type="inferred from homology"/>
<dbReference type="InterPro" id="IPR023171">
    <property type="entry name" value="Na/H_antiporter_dom_sf"/>
</dbReference>
<comment type="subcellular location">
    <subcellularLocation>
        <location evidence="1">Cell inner membrane</location>
        <topology evidence="1">Multi-pass membrane protein</topology>
    </subcellularLocation>
    <subcellularLocation>
        <location evidence="6">Cell membrane</location>
        <topology evidence="6">Multi-pass membrane protein</topology>
    </subcellularLocation>
</comment>
<evidence type="ECO:0000256" key="2">
    <source>
        <dbReference type="ARBA" id="ARBA00022475"/>
    </source>
</evidence>
<evidence type="ECO:0000256" key="6">
    <source>
        <dbReference type="HAMAP-Rule" id="MF_01844"/>
    </source>
</evidence>
<dbReference type="AlphaFoldDB" id="A0A0D7KD63"/>
<keyword evidence="5 6" id="KW-0472">Membrane</keyword>
<dbReference type="OrthoDB" id="9808135at2"/>
<comment type="similarity">
    <text evidence="6">Belongs to the NhaA Na(+)/H(+) (TC 2.A.33) antiporter family.</text>
</comment>
<dbReference type="NCBIfam" id="TIGR00773">
    <property type="entry name" value="NhaA"/>
    <property type="match status" value="1"/>
</dbReference>
<dbReference type="STRING" id="80878.RP29_07435"/>
<evidence type="ECO:0000256" key="4">
    <source>
        <dbReference type="ARBA" id="ARBA00022989"/>
    </source>
</evidence>
<feature type="transmembrane region" description="Helical" evidence="6">
    <location>
        <begin position="27"/>
        <end position="49"/>
    </location>
</feature>
<comment type="caution">
    <text evidence="7">The sequence shown here is derived from an EMBL/GenBank/DDBJ whole genome shotgun (WGS) entry which is preliminary data.</text>
</comment>
<feature type="transmembrane region" description="Helical" evidence="6">
    <location>
        <begin position="349"/>
        <end position="374"/>
    </location>
</feature>
<evidence type="ECO:0000256" key="3">
    <source>
        <dbReference type="ARBA" id="ARBA00022692"/>
    </source>
</evidence>
<feature type="transmembrane region" description="Helical" evidence="6">
    <location>
        <begin position="319"/>
        <end position="337"/>
    </location>
</feature>
<keyword evidence="6" id="KW-0050">Antiport</keyword>
<keyword evidence="3 6" id="KW-0812">Transmembrane</keyword>
<protein>
    <recommendedName>
        <fullName evidence="6">Na(+)/H(+) antiporter NhaA</fullName>
    </recommendedName>
    <alternativeName>
        <fullName evidence="6">Sodium/proton antiporter NhaA</fullName>
    </alternativeName>
</protein>
<feature type="transmembrane region" description="Helical" evidence="6">
    <location>
        <begin position="423"/>
        <end position="444"/>
    </location>
</feature>
<comment type="function">
    <text evidence="6">Na(+)/H(+) antiporter that extrudes sodium in exchange for external protons.</text>
</comment>
<comment type="catalytic activity">
    <reaction evidence="6">
        <text>Na(+)(in) + 2 H(+)(out) = Na(+)(out) + 2 H(+)(in)</text>
        <dbReference type="Rhea" id="RHEA:29251"/>
        <dbReference type="ChEBI" id="CHEBI:15378"/>
        <dbReference type="ChEBI" id="CHEBI:29101"/>
    </reaction>
</comment>
<dbReference type="PANTHER" id="PTHR30341">
    <property type="entry name" value="SODIUM ION/PROTON ANTIPORTER NHAA-RELATED"/>
    <property type="match status" value="1"/>
</dbReference>
<dbReference type="RefSeq" id="WP_044397072.1">
    <property type="nucleotide sequence ID" value="NZ_JXYQ01000020.1"/>
</dbReference>
<dbReference type="EMBL" id="JXYQ01000020">
    <property type="protein sequence ID" value="KJA11108.1"/>
    <property type="molecule type" value="Genomic_DNA"/>
</dbReference>
<feature type="transmembrane region" description="Helical" evidence="6">
    <location>
        <begin position="386"/>
        <end position="411"/>
    </location>
</feature>
<dbReference type="Proteomes" id="UP000032566">
    <property type="component" value="Unassembled WGS sequence"/>
</dbReference>
<keyword evidence="2 6" id="KW-1003">Cell membrane</keyword>
<gene>
    <name evidence="6" type="primary">nhaA</name>
    <name evidence="7" type="ORF">RP29_07435</name>
</gene>
<keyword evidence="6" id="KW-0915">Sodium</keyword>
<keyword evidence="6" id="KW-0813">Transport</keyword>
<dbReference type="HAMAP" id="MF_01844">
    <property type="entry name" value="NhaA"/>
    <property type="match status" value="1"/>
</dbReference>
<keyword evidence="6" id="KW-0739">Sodium transport</keyword>
<dbReference type="Gene3D" id="1.20.1530.10">
    <property type="entry name" value="Na+/H+ antiporter like domain"/>
    <property type="match status" value="1"/>
</dbReference>
<organism evidence="7 8">
    <name type="scientific">Acidovorax temperans</name>
    <dbReference type="NCBI Taxonomy" id="80878"/>
    <lineage>
        <taxon>Bacteria</taxon>
        <taxon>Pseudomonadati</taxon>
        <taxon>Pseudomonadota</taxon>
        <taxon>Betaproteobacteria</taxon>
        <taxon>Burkholderiales</taxon>
        <taxon>Comamonadaceae</taxon>
        <taxon>Acidovorax</taxon>
    </lineage>
</organism>
<keyword evidence="4 6" id="KW-1133">Transmembrane helix</keyword>
<evidence type="ECO:0000256" key="1">
    <source>
        <dbReference type="ARBA" id="ARBA00004429"/>
    </source>
</evidence>
<keyword evidence="6" id="KW-0406">Ion transport</keyword>
<dbReference type="PATRIC" id="fig|80878.5.peg.992"/>
<feature type="transmembrane region" description="Helical" evidence="6">
    <location>
        <begin position="172"/>
        <end position="193"/>
    </location>
</feature>
<feature type="transmembrane region" description="Helical" evidence="6">
    <location>
        <begin position="144"/>
        <end position="163"/>
    </location>
</feature>
<evidence type="ECO:0000313" key="8">
    <source>
        <dbReference type="Proteomes" id="UP000032566"/>
    </source>
</evidence>
<feature type="transmembrane region" description="Helical" evidence="6">
    <location>
        <begin position="113"/>
        <end position="132"/>
    </location>
</feature>
<evidence type="ECO:0000256" key="5">
    <source>
        <dbReference type="ARBA" id="ARBA00023136"/>
    </source>
</evidence>
<dbReference type="PANTHER" id="PTHR30341:SF0">
    <property type="entry name" value="NA(+)_H(+) ANTIPORTER NHAA"/>
    <property type="match status" value="1"/>
</dbReference>
<dbReference type="Pfam" id="PF06965">
    <property type="entry name" value="Na_H_antiport_1"/>
    <property type="match status" value="1"/>
</dbReference>
<name>A0A0D7KD63_9BURK</name>
<dbReference type="GO" id="GO:0005886">
    <property type="term" value="C:plasma membrane"/>
    <property type="evidence" value="ECO:0007669"/>
    <property type="project" value="UniProtKB-SubCell"/>
</dbReference>
<sequence>MNRQPARQKLPRAQRVAERAFATLERFLHIEAVSGVVLLVAAAIALIWANSPLSHSYHDLWHTPVSIGVGSAMFSQTLHFWINDGLMTIFFLVVGMEIRREIHEGALSSLRQAALPMAAAVGGVAVPALIYLALNHQPIRQHGWAIPTATDIAFAVGILALLGRSIPGNVRVFLLALAIIDDIAAVLIIALFYSGGLDYSGFFVAGLGILMVLSLQKIGVGSAFSYVVPGAVVWVGLLMTGAHPTLAGVVLGLMTPVLATPMRETPLEIASRAVRELLDRDSDNATDASGLSHPLRELRLAQREILPPVVRVQMALHPWVAFGVMPLFALANAGVSLGGVDLSASGPQWVLVGVALALVLGKPLGVISVSWLMVRLGWCQLPPGVSWGGICLVGLLAGVGFTMSIFIAMLAFSDEGLLGAAKLGVLLGSLVAALLGLGWGVLYVRRLRAESGQANAA</sequence>
<dbReference type="GO" id="GO:0015385">
    <property type="term" value="F:sodium:proton antiporter activity"/>
    <property type="evidence" value="ECO:0007669"/>
    <property type="project" value="UniProtKB-UniRule"/>
</dbReference>
<dbReference type="InterPro" id="IPR004670">
    <property type="entry name" value="NhaA"/>
</dbReference>
<keyword evidence="8" id="KW-1185">Reference proteome</keyword>
<evidence type="ECO:0000313" key="7">
    <source>
        <dbReference type="EMBL" id="KJA11108.1"/>
    </source>
</evidence>